<dbReference type="InterPro" id="IPR050807">
    <property type="entry name" value="TransReg_Diox_bact_type"/>
</dbReference>
<dbReference type="KEGG" id="npv:OHM77_08325"/>
<gene>
    <name evidence="5" type="ORF">OHM77_08325</name>
</gene>
<feature type="domain" description="HTH cro/C1-type" evidence="4">
    <location>
        <begin position="17"/>
        <end position="71"/>
    </location>
</feature>
<keyword evidence="2" id="KW-0238">DNA-binding</keyword>
<dbReference type="GO" id="GO:0003700">
    <property type="term" value="F:DNA-binding transcription factor activity"/>
    <property type="evidence" value="ECO:0007669"/>
    <property type="project" value="TreeGrafter"/>
</dbReference>
<evidence type="ECO:0000259" key="4">
    <source>
        <dbReference type="PROSITE" id="PS50943"/>
    </source>
</evidence>
<dbReference type="InterPro" id="IPR010982">
    <property type="entry name" value="Lambda_DNA-bd_dom_sf"/>
</dbReference>
<accession>A0AA49FIJ5</accession>
<sequence>MVRKSSDSLRAVLAENIKAFRREKGFSQEELAELCGLHRTYIGSVERQERNVTLSTLEVLASTLGVTVSELLTKPESPSNGEQMGKLE</sequence>
<keyword evidence="3" id="KW-0804">Transcription</keyword>
<dbReference type="EMBL" id="CP107246">
    <property type="protein sequence ID" value="WIM04706.1"/>
    <property type="molecule type" value="Genomic_DNA"/>
</dbReference>
<reference evidence="5" key="1">
    <citation type="journal article" date="2023" name="Nat. Microbiol.">
        <title>Enrichment and characterization of a nitric oxide-reducing microbial community in a continuous bioreactor.</title>
        <authorList>
            <person name="Garrido-Amador P."/>
            <person name="Stortenbeker N."/>
            <person name="Wessels H.J.C.T."/>
            <person name="Speth D.R."/>
            <person name="Garcia-Heredia I."/>
            <person name="Kartal B."/>
        </authorList>
    </citation>
    <scope>NUCLEOTIDE SEQUENCE</scope>
    <source>
        <strain evidence="5">MAG1</strain>
    </source>
</reference>
<dbReference type="SUPFAM" id="SSF47413">
    <property type="entry name" value="lambda repressor-like DNA-binding domains"/>
    <property type="match status" value="1"/>
</dbReference>
<dbReference type="Gene3D" id="1.10.260.40">
    <property type="entry name" value="lambda repressor-like DNA-binding domains"/>
    <property type="match status" value="1"/>
</dbReference>
<evidence type="ECO:0000256" key="1">
    <source>
        <dbReference type="ARBA" id="ARBA00023015"/>
    </source>
</evidence>
<organism evidence="5">
    <name type="scientific">Candidatus Nitricoxidivorans perseverans</name>
    <dbReference type="NCBI Taxonomy" id="2975601"/>
    <lineage>
        <taxon>Bacteria</taxon>
        <taxon>Pseudomonadati</taxon>
        <taxon>Pseudomonadota</taxon>
        <taxon>Betaproteobacteria</taxon>
        <taxon>Nitrosomonadales</taxon>
        <taxon>Sterolibacteriaceae</taxon>
        <taxon>Candidatus Nitricoxidivorans</taxon>
    </lineage>
</organism>
<proteinExistence type="predicted"/>
<keyword evidence="1" id="KW-0805">Transcription regulation</keyword>
<dbReference type="REBASE" id="1045930">
    <property type="entry name" value="C.NpeMAG1ORF8315P"/>
</dbReference>
<dbReference type="InterPro" id="IPR001387">
    <property type="entry name" value="Cro/C1-type_HTH"/>
</dbReference>
<protein>
    <submittedName>
        <fullName evidence="5">Helix-turn-helix domain-containing protein</fullName>
    </submittedName>
</protein>
<dbReference type="PROSITE" id="PS50943">
    <property type="entry name" value="HTH_CROC1"/>
    <property type="match status" value="1"/>
</dbReference>
<evidence type="ECO:0000256" key="3">
    <source>
        <dbReference type="ARBA" id="ARBA00023163"/>
    </source>
</evidence>
<dbReference type="GO" id="GO:0003677">
    <property type="term" value="F:DNA binding"/>
    <property type="evidence" value="ECO:0007669"/>
    <property type="project" value="UniProtKB-KW"/>
</dbReference>
<dbReference type="PANTHER" id="PTHR46797:SF23">
    <property type="entry name" value="HTH-TYPE TRANSCRIPTIONAL REGULATOR SUTR"/>
    <property type="match status" value="1"/>
</dbReference>
<dbReference type="CDD" id="cd00093">
    <property type="entry name" value="HTH_XRE"/>
    <property type="match status" value="1"/>
</dbReference>
<dbReference type="SMART" id="SM00530">
    <property type="entry name" value="HTH_XRE"/>
    <property type="match status" value="1"/>
</dbReference>
<evidence type="ECO:0000313" key="5">
    <source>
        <dbReference type="EMBL" id="WIM04706.1"/>
    </source>
</evidence>
<name>A0AA49FIJ5_9PROT</name>
<dbReference type="PANTHER" id="PTHR46797">
    <property type="entry name" value="HTH-TYPE TRANSCRIPTIONAL REGULATOR"/>
    <property type="match status" value="1"/>
</dbReference>
<dbReference type="Proteomes" id="UP001234916">
    <property type="component" value="Chromosome"/>
</dbReference>
<dbReference type="AlphaFoldDB" id="A0AA49FIJ5"/>
<evidence type="ECO:0000256" key="2">
    <source>
        <dbReference type="ARBA" id="ARBA00023125"/>
    </source>
</evidence>
<dbReference type="GO" id="GO:0005829">
    <property type="term" value="C:cytosol"/>
    <property type="evidence" value="ECO:0007669"/>
    <property type="project" value="TreeGrafter"/>
</dbReference>
<dbReference type="Pfam" id="PF01381">
    <property type="entry name" value="HTH_3"/>
    <property type="match status" value="1"/>
</dbReference>